<accession>A0A173RPJ8</accession>
<protein>
    <submittedName>
        <fullName evidence="1">Uncharacterized protein</fullName>
    </submittedName>
</protein>
<dbReference type="AlphaFoldDB" id="A0A173RPJ8"/>
<dbReference type="RefSeq" id="WP_055237239.1">
    <property type="nucleotide sequence ID" value="NZ_CYXM01000002.1"/>
</dbReference>
<reference evidence="1 2" key="1">
    <citation type="submission" date="2015-09" db="EMBL/GenBank/DDBJ databases">
        <authorList>
            <consortium name="Pathogen Informatics"/>
        </authorList>
    </citation>
    <scope>NUCLEOTIDE SEQUENCE [LARGE SCALE GENOMIC DNA]</scope>
    <source>
        <strain evidence="1 2">2789STDY5834968</strain>
    </source>
</reference>
<gene>
    <name evidence="1" type="ORF">ERS852580_00590</name>
</gene>
<evidence type="ECO:0000313" key="2">
    <source>
        <dbReference type="Proteomes" id="UP000095673"/>
    </source>
</evidence>
<sequence>MIKVFECLGVQTFEKDGKKGTNIYYSEPFDEYEKNCSGVKCNHLFTYKDITVPKPGERFKAIYSLGFDFKNQRNIPVLEELNIVPFNK</sequence>
<dbReference type="Proteomes" id="UP000095673">
    <property type="component" value="Unassembled WGS sequence"/>
</dbReference>
<organism evidence="1 2">
    <name type="scientific">Agathobacter rectalis</name>
    <dbReference type="NCBI Taxonomy" id="39491"/>
    <lineage>
        <taxon>Bacteria</taxon>
        <taxon>Bacillati</taxon>
        <taxon>Bacillota</taxon>
        <taxon>Clostridia</taxon>
        <taxon>Lachnospirales</taxon>
        <taxon>Lachnospiraceae</taxon>
        <taxon>Agathobacter</taxon>
    </lineage>
</organism>
<proteinExistence type="predicted"/>
<evidence type="ECO:0000313" key="1">
    <source>
        <dbReference type="EMBL" id="CUM79841.1"/>
    </source>
</evidence>
<name>A0A173RPJ8_9FIRM</name>
<dbReference type="OrthoDB" id="179766at2"/>
<dbReference type="EMBL" id="CYXM01000002">
    <property type="protein sequence ID" value="CUM79841.1"/>
    <property type="molecule type" value="Genomic_DNA"/>
</dbReference>